<dbReference type="CDD" id="cd07812">
    <property type="entry name" value="SRPBCC"/>
    <property type="match status" value="1"/>
</dbReference>
<dbReference type="Proteomes" id="UP000248857">
    <property type="component" value="Unassembled WGS sequence"/>
</dbReference>
<dbReference type="SUPFAM" id="SSF55961">
    <property type="entry name" value="Bet v1-like"/>
    <property type="match status" value="1"/>
</dbReference>
<evidence type="ECO:0000313" key="1">
    <source>
        <dbReference type="EMBL" id="PZD72861.1"/>
    </source>
</evidence>
<dbReference type="RefSeq" id="WP_110986684.1">
    <property type="nucleotide sequence ID" value="NZ_CAWNWM010000008.1"/>
</dbReference>
<dbReference type="AlphaFoldDB" id="A0A2W1JVU2"/>
<keyword evidence="2" id="KW-1185">Reference proteome</keyword>
<dbReference type="OrthoDB" id="557779at2"/>
<dbReference type="Gene3D" id="3.30.530.20">
    <property type="match status" value="1"/>
</dbReference>
<sequence>MAPSHQFQQSIYIEAPLTVVDQTITEQELMQRWLNPALKCESDGPWSSELGSKTRFSIQTPLVQPTLNSTVAERKAGLVVWQFDGFFTGCDRWECFREITGTRLVNRFEFTITNPLVSFGFWTFAATWTQKDMFSQLERLKKVAESL</sequence>
<dbReference type="InterPro" id="IPR023393">
    <property type="entry name" value="START-like_dom_sf"/>
</dbReference>
<proteinExistence type="predicted"/>
<dbReference type="EMBL" id="PQWO01000008">
    <property type="protein sequence ID" value="PZD72861.1"/>
    <property type="molecule type" value="Genomic_DNA"/>
</dbReference>
<organism evidence="1 2">
    <name type="scientific">Acaryochloris thomasi RCC1774</name>
    <dbReference type="NCBI Taxonomy" id="1764569"/>
    <lineage>
        <taxon>Bacteria</taxon>
        <taxon>Bacillati</taxon>
        <taxon>Cyanobacteriota</taxon>
        <taxon>Cyanophyceae</taxon>
        <taxon>Acaryochloridales</taxon>
        <taxon>Acaryochloridaceae</taxon>
        <taxon>Acaryochloris</taxon>
        <taxon>Acaryochloris thomasi</taxon>
    </lineage>
</organism>
<evidence type="ECO:0000313" key="2">
    <source>
        <dbReference type="Proteomes" id="UP000248857"/>
    </source>
</evidence>
<protein>
    <recommendedName>
        <fullName evidence="3">Coenzyme Q-binding protein COQ10 START domain-containing protein</fullName>
    </recommendedName>
</protein>
<name>A0A2W1JVU2_9CYAN</name>
<dbReference type="Pfam" id="PF10604">
    <property type="entry name" value="Polyketide_cyc2"/>
    <property type="match status" value="1"/>
</dbReference>
<evidence type="ECO:0008006" key="3">
    <source>
        <dbReference type="Google" id="ProtNLM"/>
    </source>
</evidence>
<comment type="caution">
    <text evidence="1">The sequence shown here is derived from an EMBL/GenBank/DDBJ whole genome shotgun (WGS) entry which is preliminary data.</text>
</comment>
<accession>A0A2W1JVU2</accession>
<gene>
    <name evidence="1" type="ORF">C1752_03236</name>
</gene>
<dbReference type="InterPro" id="IPR019587">
    <property type="entry name" value="Polyketide_cyclase/dehydratase"/>
</dbReference>
<reference evidence="1 2" key="1">
    <citation type="journal article" date="2018" name="Sci. Rep.">
        <title>A novel species of the marine cyanobacterium Acaryochloris with a unique pigment content and lifestyle.</title>
        <authorList>
            <person name="Partensky F."/>
            <person name="Six C."/>
            <person name="Ratin M."/>
            <person name="Garczarek L."/>
            <person name="Vaulot D."/>
            <person name="Probert I."/>
            <person name="Calteau A."/>
            <person name="Gourvil P."/>
            <person name="Marie D."/>
            <person name="Grebert T."/>
            <person name="Bouchier C."/>
            <person name="Le Panse S."/>
            <person name="Gachenot M."/>
            <person name="Rodriguez F."/>
            <person name="Garrido J.L."/>
        </authorList>
    </citation>
    <scope>NUCLEOTIDE SEQUENCE [LARGE SCALE GENOMIC DNA]</scope>
    <source>
        <strain evidence="1 2">RCC1774</strain>
    </source>
</reference>